<keyword evidence="13 16" id="KW-0496">Mitochondrion</keyword>
<evidence type="ECO:0000256" key="9">
    <source>
        <dbReference type="ARBA" id="ARBA00022792"/>
    </source>
</evidence>
<evidence type="ECO:0000256" key="11">
    <source>
        <dbReference type="ARBA" id="ARBA00022989"/>
    </source>
</evidence>
<evidence type="ECO:0000256" key="6">
    <source>
        <dbReference type="ARBA" id="ARBA00022630"/>
    </source>
</evidence>
<evidence type="ECO:0000256" key="10">
    <source>
        <dbReference type="ARBA" id="ARBA00022946"/>
    </source>
</evidence>
<feature type="domain" description="Dihydroorotate dehydrogenase catalytic" evidence="17">
    <location>
        <begin position="80"/>
        <end position="407"/>
    </location>
</feature>
<proteinExistence type="inferred from homology"/>
<evidence type="ECO:0000256" key="13">
    <source>
        <dbReference type="ARBA" id="ARBA00023128"/>
    </source>
</evidence>
<dbReference type="EC" id="1.3.5.2" evidence="4 16"/>
<evidence type="ECO:0000256" key="8">
    <source>
        <dbReference type="ARBA" id="ARBA00022692"/>
    </source>
</evidence>
<evidence type="ECO:0000256" key="15">
    <source>
        <dbReference type="ARBA" id="ARBA00048639"/>
    </source>
</evidence>
<keyword evidence="14" id="KW-0472">Membrane</keyword>
<keyword evidence="9 16" id="KW-0999">Mitochondrion inner membrane</keyword>
<comment type="subcellular location">
    <subcellularLocation>
        <location evidence="1 16">Mitochondrion inner membrane</location>
        <topology evidence="1 16">Single-pass membrane protein</topology>
    </subcellularLocation>
</comment>
<keyword evidence="10" id="KW-0809">Transit peptide</keyword>
<keyword evidence="7 16" id="KW-0288">FMN</keyword>
<dbReference type="CDD" id="cd04738">
    <property type="entry name" value="DHOD_2_like"/>
    <property type="match status" value="1"/>
</dbReference>
<dbReference type="GO" id="GO:0005743">
    <property type="term" value="C:mitochondrial inner membrane"/>
    <property type="evidence" value="ECO:0007669"/>
    <property type="project" value="UniProtKB-SubCell"/>
</dbReference>
<dbReference type="EMBL" id="KQ415721">
    <property type="protein sequence ID" value="KOG00834.1"/>
    <property type="molecule type" value="Genomic_DNA"/>
</dbReference>
<dbReference type="PANTHER" id="PTHR48109:SF4">
    <property type="entry name" value="DIHYDROOROTATE DEHYDROGENASE (QUINONE), MITOCHONDRIAL"/>
    <property type="match status" value="1"/>
</dbReference>
<evidence type="ECO:0000256" key="7">
    <source>
        <dbReference type="ARBA" id="ARBA00022643"/>
    </source>
</evidence>
<gene>
    <name evidence="18" type="ORF">OCBIM_22031129mg</name>
</gene>
<dbReference type="NCBIfam" id="NF003645">
    <property type="entry name" value="PRK05286.1-2"/>
    <property type="match status" value="1"/>
</dbReference>
<dbReference type="InterPro" id="IPR001295">
    <property type="entry name" value="Dihydroorotate_DH_CS"/>
</dbReference>
<dbReference type="InterPro" id="IPR005720">
    <property type="entry name" value="Dihydroorotate_DH_cat"/>
</dbReference>
<evidence type="ECO:0000256" key="12">
    <source>
        <dbReference type="ARBA" id="ARBA00023002"/>
    </source>
</evidence>
<dbReference type="NCBIfam" id="TIGR01036">
    <property type="entry name" value="pyrD_sub2"/>
    <property type="match status" value="1"/>
</dbReference>
<dbReference type="PROSITE" id="PS00911">
    <property type="entry name" value="DHODEHASE_1"/>
    <property type="match status" value="1"/>
</dbReference>
<dbReference type="PROSITE" id="PS00912">
    <property type="entry name" value="DHODEHASE_2"/>
    <property type="match status" value="1"/>
</dbReference>
<evidence type="ECO:0000256" key="2">
    <source>
        <dbReference type="ARBA" id="ARBA00005161"/>
    </source>
</evidence>
<evidence type="ECO:0000256" key="5">
    <source>
        <dbReference type="ARBA" id="ARBA00017599"/>
    </source>
</evidence>
<organism evidence="18">
    <name type="scientific">Octopus bimaculoides</name>
    <name type="common">California two-spotted octopus</name>
    <dbReference type="NCBI Taxonomy" id="37653"/>
    <lineage>
        <taxon>Eukaryota</taxon>
        <taxon>Metazoa</taxon>
        <taxon>Spiralia</taxon>
        <taxon>Lophotrochozoa</taxon>
        <taxon>Mollusca</taxon>
        <taxon>Cephalopoda</taxon>
        <taxon>Coleoidea</taxon>
        <taxon>Octopodiformes</taxon>
        <taxon>Octopoda</taxon>
        <taxon>Incirrata</taxon>
        <taxon>Octopodidae</taxon>
        <taxon>Octopus</taxon>
    </lineage>
</organism>
<keyword evidence="11" id="KW-1133">Transmembrane helix</keyword>
<evidence type="ECO:0000313" key="18">
    <source>
        <dbReference type="EMBL" id="KOG00834.1"/>
    </source>
</evidence>
<dbReference type="Pfam" id="PF01180">
    <property type="entry name" value="DHO_dh"/>
    <property type="match status" value="1"/>
</dbReference>
<dbReference type="STRING" id="37653.A0A0L8IIA5"/>
<dbReference type="GO" id="GO:0044205">
    <property type="term" value="P:'de novo' UMP biosynthetic process"/>
    <property type="evidence" value="ECO:0007669"/>
    <property type="project" value="UniProtKB-UniPathway"/>
</dbReference>
<reference evidence="18" key="1">
    <citation type="submission" date="2015-07" db="EMBL/GenBank/DDBJ databases">
        <title>MeaNS - Measles Nucleotide Surveillance Program.</title>
        <authorList>
            <person name="Tran T."/>
            <person name="Druce J."/>
        </authorList>
    </citation>
    <scope>NUCLEOTIDE SEQUENCE</scope>
    <source>
        <strain evidence="18">UCB-OBI-ISO-001</strain>
        <tissue evidence="18">Gonad</tissue>
    </source>
</reference>
<dbReference type="GO" id="GO:0006207">
    <property type="term" value="P:'de novo' pyrimidine nucleobase biosynthetic process"/>
    <property type="evidence" value="ECO:0007669"/>
    <property type="project" value="InterPro"/>
</dbReference>
<comment type="cofactor">
    <cofactor evidence="16">
        <name>FMN</name>
        <dbReference type="ChEBI" id="CHEBI:58210"/>
    </cofactor>
    <text evidence="16">Binds 1 FMN per subunit.</text>
</comment>
<keyword evidence="12 16" id="KW-0560">Oxidoreductase</keyword>
<dbReference type="GO" id="GO:0106430">
    <property type="term" value="F:dihydroorotate dehydrogenase (quinone) activity"/>
    <property type="evidence" value="ECO:0007669"/>
    <property type="project" value="UniProtKB-EC"/>
</dbReference>
<comment type="pathway">
    <text evidence="2 16">Pyrimidine metabolism; UMP biosynthesis via de novo pathway; orotate from (S)-dihydroorotate (quinone route): step 1/1.</text>
</comment>
<accession>A0A0L8IIA5</accession>
<dbReference type="Gene3D" id="3.20.20.70">
    <property type="entry name" value="Aldolase class I"/>
    <property type="match status" value="1"/>
</dbReference>
<dbReference type="FunFam" id="3.20.20.70:FF:000066">
    <property type="entry name" value="Dihydroorotate dehydrogenase (quinone), mitochondrial"/>
    <property type="match status" value="1"/>
</dbReference>
<dbReference type="AlphaFoldDB" id="A0A0L8IIA5"/>
<evidence type="ECO:0000256" key="3">
    <source>
        <dbReference type="ARBA" id="ARBA00005359"/>
    </source>
</evidence>
<name>A0A0L8IIA5_OCTBM</name>
<dbReference type="UniPathway" id="UPA00070">
    <property type="reaction ID" value="UER00946"/>
</dbReference>
<evidence type="ECO:0000256" key="1">
    <source>
        <dbReference type="ARBA" id="ARBA00004434"/>
    </source>
</evidence>
<dbReference type="OrthoDB" id="14784at2759"/>
<dbReference type="SUPFAM" id="SSF51395">
    <property type="entry name" value="FMN-linked oxidoreductases"/>
    <property type="match status" value="1"/>
</dbReference>
<dbReference type="KEGG" id="obi:106880023"/>
<keyword evidence="6 16" id="KW-0285">Flavoprotein</keyword>
<evidence type="ECO:0000256" key="14">
    <source>
        <dbReference type="ARBA" id="ARBA00023136"/>
    </source>
</evidence>
<evidence type="ECO:0000256" key="16">
    <source>
        <dbReference type="RuleBase" id="RU361255"/>
    </source>
</evidence>
<comment type="catalytic activity">
    <reaction evidence="15 16">
        <text>(S)-dihydroorotate + a quinone = orotate + a quinol</text>
        <dbReference type="Rhea" id="RHEA:30187"/>
        <dbReference type="ChEBI" id="CHEBI:24646"/>
        <dbReference type="ChEBI" id="CHEBI:30839"/>
        <dbReference type="ChEBI" id="CHEBI:30864"/>
        <dbReference type="ChEBI" id="CHEBI:132124"/>
        <dbReference type="EC" id="1.3.5.2"/>
    </reaction>
</comment>
<evidence type="ECO:0000259" key="17">
    <source>
        <dbReference type="Pfam" id="PF01180"/>
    </source>
</evidence>
<protein>
    <recommendedName>
        <fullName evidence="5 16">Dihydroorotate dehydrogenase (quinone), mitochondrial</fullName>
        <shortName evidence="16">DHOdehase</shortName>
        <ecNumber evidence="4 16">1.3.5.2</ecNumber>
    </recommendedName>
</protein>
<dbReference type="PANTHER" id="PTHR48109">
    <property type="entry name" value="DIHYDROOROTATE DEHYDROGENASE (QUINONE), MITOCHONDRIAL-RELATED"/>
    <property type="match status" value="1"/>
</dbReference>
<sequence>MVSSQWTHVIKQLREVAVIVTGGMICFSGISLYQGNEKFYRQFVMPAVKILSPENAHRLGVALAKYQLFGRSSVADPAILKTKVWDLEFRNPVGVAAGFDKHGEAVDGLLKIGFGFVEVGSITPKPQPGNPKPRVFRLDEDCAVINRYGFNSDGHEVVYNRLMERNKKTVKINTLIDDSRNMLNLNFWADKFNSFTFQHKEPGILGINLGKNKTSENSEQDYASGVSLFGQLADFLVVNISSPNTPGLRNLQGRENLEKLIDRALLERDQLKCERKPPILVKIAPDLTESDRQDIARVVMREHSLVDGLIISNTTVYRDKSLISKNRKETGGLSGVPLREMSTQILSDMYSLTQGKIPIIGVGGISSGKDAYDKIRAGASLVELYTVMTYQGPVVVNRIKRELAELLQKDGYSSVSDAVGADHRSSQ</sequence>
<dbReference type="InterPro" id="IPR013785">
    <property type="entry name" value="Aldolase_TIM"/>
</dbReference>
<comment type="similarity">
    <text evidence="3 16">Belongs to the dihydroorotate dehydrogenase family. Type 2 subfamily.</text>
</comment>
<keyword evidence="8" id="KW-0812">Transmembrane</keyword>
<evidence type="ECO:0000256" key="4">
    <source>
        <dbReference type="ARBA" id="ARBA00012791"/>
    </source>
</evidence>
<dbReference type="InterPro" id="IPR005719">
    <property type="entry name" value="Dihydroorotate_DH_2"/>
</dbReference>
<dbReference type="InterPro" id="IPR050074">
    <property type="entry name" value="DHO_dehydrogenase"/>
</dbReference>